<feature type="region of interest" description="Disordered" evidence="7">
    <location>
        <begin position="601"/>
        <end position="628"/>
    </location>
</feature>
<keyword evidence="3" id="KW-0677">Repeat</keyword>
<evidence type="ECO:0000256" key="5">
    <source>
        <dbReference type="ARBA" id="ARBA00038344"/>
    </source>
</evidence>
<reference evidence="8 9" key="1">
    <citation type="submission" date="2018-03" db="EMBL/GenBank/DDBJ databases">
        <authorList>
            <person name="Guldener U."/>
        </authorList>
    </citation>
    <scope>NUCLEOTIDE SEQUENCE [LARGE SCALE GENOMIC DNA]</scope>
    <source>
        <strain evidence="8 9">DAOM196992</strain>
    </source>
</reference>
<feature type="compositionally biased region" description="Acidic residues" evidence="7">
    <location>
        <begin position="63"/>
        <end position="78"/>
    </location>
</feature>
<evidence type="ECO:0000256" key="2">
    <source>
        <dbReference type="ARBA" id="ARBA00022574"/>
    </source>
</evidence>
<keyword evidence="4" id="KW-0833">Ubl conjugation pathway</keyword>
<feature type="compositionally biased region" description="Polar residues" evidence="7">
    <location>
        <begin position="1"/>
        <end position="10"/>
    </location>
</feature>
<dbReference type="PROSITE" id="PS50082">
    <property type="entry name" value="WD_REPEATS_2"/>
    <property type="match status" value="2"/>
</dbReference>
<dbReference type="InterPro" id="IPR001680">
    <property type="entry name" value="WD40_rpt"/>
</dbReference>
<dbReference type="SMART" id="SM00320">
    <property type="entry name" value="WD40"/>
    <property type="match status" value="5"/>
</dbReference>
<feature type="compositionally biased region" description="Low complexity" evidence="7">
    <location>
        <begin position="107"/>
        <end position="125"/>
    </location>
</feature>
<dbReference type="GO" id="GO:0030674">
    <property type="term" value="F:protein-macromolecule adaptor activity"/>
    <property type="evidence" value="ECO:0007669"/>
    <property type="project" value="TreeGrafter"/>
</dbReference>
<feature type="repeat" description="WD" evidence="6">
    <location>
        <begin position="427"/>
        <end position="474"/>
    </location>
</feature>
<feature type="region of interest" description="Disordered" evidence="7">
    <location>
        <begin position="874"/>
        <end position="901"/>
    </location>
</feature>
<dbReference type="Proteomes" id="UP000323386">
    <property type="component" value="Unassembled WGS sequence"/>
</dbReference>
<feature type="compositionally biased region" description="Acidic residues" evidence="7">
    <location>
        <begin position="785"/>
        <end position="799"/>
    </location>
</feature>
<dbReference type="GO" id="GO:0043161">
    <property type="term" value="P:proteasome-mediated ubiquitin-dependent protein catabolic process"/>
    <property type="evidence" value="ECO:0007669"/>
    <property type="project" value="TreeGrafter"/>
</dbReference>
<dbReference type="PANTHER" id="PTHR22852">
    <property type="entry name" value="LETHAL 2 DENTICLELESS PROTEIN RETINOIC ACID-REGULATED NUCLEAR MATRIX-ASSOCIATED PROTEIN"/>
    <property type="match status" value="1"/>
</dbReference>
<dbReference type="SUPFAM" id="SSF50978">
    <property type="entry name" value="WD40 repeat-like"/>
    <property type="match status" value="1"/>
</dbReference>
<feature type="compositionally biased region" description="Pro residues" evidence="7">
    <location>
        <begin position="171"/>
        <end position="183"/>
    </location>
</feature>
<feature type="compositionally biased region" description="Low complexity" evidence="7">
    <location>
        <begin position="150"/>
        <end position="160"/>
    </location>
</feature>
<proteinExistence type="inferred from homology"/>
<evidence type="ECO:0000313" key="9">
    <source>
        <dbReference type="Proteomes" id="UP000323386"/>
    </source>
</evidence>
<dbReference type="OrthoDB" id="2096344at2759"/>
<dbReference type="InterPro" id="IPR051865">
    <property type="entry name" value="WD-repeat_CDT2_adapter"/>
</dbReference>
<comment type="similarity">
    <text evidence="5">Belongs to the WD repeat cdt2 family.</text>
</comment>
<evidence type="ECO:0000313" key="8">
    <source>
        <dbReference type="EMBL" id="SPO39202.1"/>
    </source>
</evidence>
<feature type="compositionally biased region" description="Acidic residues" evidence="7">
    <location>
        <begin position="35"/>
        <end position="44"/>
    </location>
</feature>
<evidence type="ECO:0000256" key="7">
    <source>
        <dbReference type="SAM" id="MobiDB-lite"/>
    </source>
</evidence>
<dbReference type="GO" id="GO:0005634">
    <property type="term" value="C:nucleus"/>
    <property type="evidence" value="ECO:0007669"/>
    <property type="project" value="TreeGrafter"/>
</dbReference>
<accession>A0A5C3F4E3</accession>
<sequence>MSSPLASSSRHNLDLPHPPRHAKDPLRLLLAAAADETDSDDDIDVENHQPIPLLSYPHHHDDDQDDHDDDDSDLESDTEVMRRAKRARHSASHARIFTSPTKRLAHRTTAASPRRAAAAAPFNATPTKARRPILIKGNVTPSKAFSIFKNAKANRATRTTTDAKELRRRPPPGGLLTPPPSSPALPSSSATSAASTSTAPLRLSQTTPRSSARSACTSIGVDGFFSPANHHHLPPAALLSSHAAAPTPLAIRHLLASAHPASTFTPASASVQDAFWSLKTRRSAGSWGASSLTSLGRQPRLNANSFLSTYLSPPTSVMRLPLTADAAVAHPLCSSYSFSSRSVNPRAQWLAVGDDQGRLSLLNTLPPHDDGAQEYTDTPSWLAVDAEQQDSIFELAWRFDDRVILSGASDYVIRSWDVEYQVQLDRFEAHRGSPRSIVWDPTTSGDACGNVFASAGRDGAIHLWDARVGSRASASDASMRIDGMDLDGEGDDRRDGATTASAGAKAPVLSIWSAHTSAAAAGSRGAKGRASFHHVAPGARTKRSLPPKGVTSLCYLNDGSGHRLVSAGCENGVLKCWDLRTWSSGPAPAASTEFGSVKVGTAVEATRGRDKAPRARSKDKDLGPSSVTPDLTLLSAANRRSHGVSHLVASSTHIFASSTDGRIYNVPASSFVAAPSPAALPASSRKGVRAKKARPVDPSDAFGRADMEGPTPSSLFGLVTPAQGRGKGEAGGGLYDASQRQNTLYAKMALYDDRFLAVGCNTGEVGLWDLGNPCASTASRSQVDHDDDDDDDGDDDEEDVDAAQLAVAREMGYGIANASRSKSTSSGHQAVVLRGGHSVNAEINSLSWCNGPMGPMVTSVGDDAVVRSWVPDRAGRQRIDDEEQERRQKSAKAAEEEGWWW</sequence>
<dbReference type="Gene3D" id="2.130.10.10">
    <property type="entry name" value="YVTN repeat-like/Quinoprotein amine dehydrogenase"/>
    <property type="match status" value="2"/>
</dbReference>
<gene>
    <name evidence="8" type="ORF">PSFLO_04681</name>
</gene>
<dbReference type="InterPro" id="IPR015943">
    <property type="entry name" value="WD40/YVTN_repeat-like_dom_sf"/>
</dbReference>
<evidence type="ECO:0000256" key="6">
    <source>
        <dbReference type="PROSITE-ProRule" id="PRU00221"/>
    </source>
</evidence>
<keyword evidence="2 6" id="KW-0853">WD repeat</keyword>
<dbReference type="InterPro" id="IPR036322">
    <property type="entry name" value="WD40_repeat_dom_sf"/>
</dbReference>
<feature type="compositionally biased region" description="Basic and acidic residues" evidence="7">
    <location>
        <begin position="874"/>
        <end position="895"/>
    </location>
</feature>
<feature type="compositionally biased region" description="Basic and acidic residues" evidence="7">
    <location>
        <begin position="606"/>
        <end position="622"/>
    </location>
</feature>
<dbReference type="PROSITE" id="PS00678">
    <property type="entry name" value="WD_REPEATS_1"/>
    <property type="match status" value="1"/>
</dbReference>
<name>A0A5C3F4E3_9BASI</name>
<feature type="region of interest" description="Disordered" evidence="7">
    <location>
        <begin position="1"/>
        <end position="125"/>
    </location>
</feature>
<dbReference type="AlphaFoldDB" id="A0A5C3F4E3"/>
<protein>
    <submittedName>
        <fullName evidence="8">Uncharacterized protein</fullName>
    </submittedName>
</protein>
<dbReference type="PANTHER" id="PTHR22852:SF0">
    <property type="entry name" value="DENTICLELESS PROTEIN HOMOLOG"/>
    <property type="match status" value="1"/>
</dbReference>
<feature type="region of interest" description="Disordered" evidence="7">
    <location>
        <begin position="150"/>
        <end position="212"/>
    </location>
</feature>
<feature type="region of interest" description="Disordered" evidence="7">
    <location>
        <begin position="677"/>
        <end position="714"/>
    </location>
</feature>
<organism evidence="8 9">
    <name type="scientific">Pseudozyma flocculosa</name>
    <dbReference type="NCBI Taxonomy" id="84751"/>
    <lineage>
        <taxon>Eukaryota</taxon>
        <taxon>Fungi</taxon>
        <taxon>Dikarya</taxon>
        <taxon>Basidiomycota</taxon>
        <taxon>Ustilaginomycotina</taxon>
        <taxon>Ustilaginomycetes</taxon>
        <taxon>Ustilaginales</taxon>
        <taxon>Ustilaginaceae</taxon>
        <taxon>Pseudozyma</taxon>
    </lineage>
</organism>
<evidence type="ECO:0000256" key="4">
    <source>
        <dbReference type="ARBA" id="ARBA00022786"/>
    </source>
</evidence>
<comment type="pathway">
    <text evidence="1">Protein modification; protein ubiquitination.</text>
</comment>
<dbReference type="InterPro" id="IPR019775">
    <property type="entry name" value="WD40_repeat_CS"/>
</dbReference>
<feature type="repeat" description="WD" evidence="6">
    <location>
        <begin position="385"/>
        <end position="419"/>
    </location>
</feature>
<dbReference type="Pfam" id="PF00400">
    <property type="entry name" value="WD40"/>
    <property type="match status" value="1"/>
</dbReference>
<dbReference type="EMBL" id="OOIP01000013">
    <property type="protein sequence ID" value="SPO39202.1"/>
    <property type="molecule type" value="Genomic_DNA"/>
</dbReference>
<feature type="region of interest" description="Disordered" evidence="7">
    <location>
        <begin position="777"/>
        <end position="799"/>
    </location>
</feature>
<feature type="region of interest" description="Disordered" evidence="7">
    <location>
        <begin position="480"/>
        <end position="501"/>
    </location>
</feature>
<evidence type="ECO:0000256" key="3">
    <source>
        <dbReference type="ARBA" id="ARBA00022737"/>
    </source>
</evidence>
<evidence type="ECO:0000256" key="1">
    <source>
        <dbReference type="ARBA" id="ARBA00004906"/>
    </source>
</evidence>
<feature type="compositionally biased region" description="Basic residues" evidence="7">
    <location>
        <begin position="83"/>
        <end position="92"/>
    </location>
</feature>
<feature type="compositionally biased region" description="Low complexity" evidence="7">
    <location>
        <begin position="184"/>
        <end position="204"/>
    </location>
</feature>
<keyword evidence="9" id="KW-1185">Reference proteome</keyword>